<protein>
    <submittedName>
        <fullName evidence="1">Uncharacterized protein</fullName>
    </submittedName>
</protein>
<comment type="caution">
    <text evidence="1">The sequence shown here is derived from an EMBL/GenBank/DDBJ whole genome shotgun (WGS) entry which is preliminary data.</text>
</comment>
<evidence type="ECO:0000313" key="2">
    <source>
        <dbReference type="Proteomes" id="UP001221898"/>
    </source>
</evidence>
<proteinExistence type="predicted"/>
<accession>A0AAD7T5C6</accession>
<organism evidence="1 2">
    <name type="scientific">Aldrovandia affinis</name>
    <dbReference type="NCBI Taxonomy" id="143900"/>
    <lineage>
        <taxon>Eukaryota</taxon>
        <taxon>Metazoa</taxon>
        <taxon>Chordata</taxon>
        <taxon>Craniata</taxon>
        <taxon>Vertebrata</taxon>
        <taxon>Euteleostomi</taxon>
        <taxon>Actinopterygii</taxon>
        <taxon>Neopterygii</taxon>
        <taxon>Teleostei</taxon>
        <taxon>Notacanthiformes</taxon>
        <taxon>Halosauridae</taxon>
        <taxon>Aldrovandia</taxon>
    </lineage>
</organism>
<name>A0AAD7T5C6_9TELE</name>
<reference evidence="1" key="1">
    <citation type="journal article" date="2023" name="Science">
        <title>Genome structures resolve the early diversification of teleost fishes.</title>
        <authorList>
            <person name="Parey E."/>
            <person name="Louis A."/>
            <person name="Montfort J."/>
            <person name="Bouchez O."/>
            <person name="Roques C."/>
            <person name="Iampietro C."/>
            <person name="Lluch J."/>
            <person name="Castinel A."/>
            <person name="Donnadieu C."/>
            <person name="Desvignes T."/>
            <person name="Floi Bucao C."/>
            <person name="Jouanno E."/>
            <person name="Wen M."/>
            <person name="Mejri S."/>
            <person name="Dirks R."/>
            <person name="Jansen H."/>
            <person name="Henkel C."/>
            <person name="Chen W.J."/>
            <person name="Zahm M."/>
            <person name="Cabau C."/>
            <person name="Klopp C."/>
            <person name="Thompson A.W."/>
            <person name="Robinson-Rechavi M."/>
            <person name="Braasch I."/>
            <person name="Lecointre G."/>
            <person name="Bobe J."/>
            <person name="Postlethwait J.H."/>
            <person name="Berthelot C."/>
            <person name="Roest Crollius H."/>
            <person name="Guiguen Y."/>
        </authorList>
    </citation>
    <scope>NUCLEOTIDE SEQUENCE</scope>
    <source>
        <strain evidence="1">NC1722</strain>
    </source>
</reference>
<dbReference type="Proteomes" id="UP001221898">
    <property type="component" value="Unassembled WGS sequence"/>
</dbReference>
<dbReference type="EMBL" id="JAINUG010000012">
    <property type="protein sequence ID" value="KAJ8414684.1"/>
    <property type="molecule type" value="Genomic_DNA"/>
</dbReference>
<dbReference type="AlphaFoldDB" id="A0AAD7T5C6"/>
<sequence>MSCGYEGMYNARLSVMLWRRPLLSIKLTSASPLRSAIPLLLVPSANSTQCISAWNLSSNFLNFAMSVMICKVAPVSTIRPFILIPRPGWISAFSSFVAAPCCSPPRKLVARRLAAVSVCRLRPDVWRFYTDYTTACIDMFWLCVPSAHI</sequence>
<gene>
    <name evidence="1" type="ORF">AAFF_G00038860</name>
</gene>
<evidence type="ECO:0000313" key="1">
    <source>
        <dbReference type="EMBL" id="KAJ8414684.1"/>
    </source>
</evidence>
<keyword evidence="2" id="KW-1185">Reference proteome</keyword>